<dbReference type="PANTHER" id="PTHR33823">
    <property type="entry name" value="RNA POLYMERASE-BINDING TRANSCRIPTION FACTOR DKSA-RELATED"/>
    <property type="match status" value="1"/>
</dbReference>
<accession>A0ABZ3H699</accession>
<evidence type="ECO:0000313" key="6">
    <source>
        <dbReference type="EMBL" id="XAU14057.1"/>
    </source>
</evidence>
<keyword evidence="7" id="KW-1185">Reference proteome</keyword>
<dbReference type="InterPro" id="IPR020458">
    <property type="entry name" value="Znf_DskA_TraR_CS"/>
</dbReference>
<dbReference type="EMBL" id="CP147920">
    <property type="protein sequence ID" value="XAU14057.1"/>
    <property type="molecule type" value="Genomic_DNA"/>
</dbReference>
<keyword evidence="3" id="KW-0862">Zinc</keyword>
<evidence type="ECO:0000256" key="4">
    <source>
        <dbReference type="PROSITE-ProRule" id="PRU00510"/>
    </source>
</evidence>
<dbReference type="Pfam" id="PF01258">
    <property type="entry name" value="zf-dskA_traR"/>
    <property type="match status" value="1"/>
</dbReference>
<feature type="domain" description="Zinc finger DksA/TraR C4-type" evidence="5">
    <location>
        <begin position="81"/>
        <end position="111"/>
    </location>
</feature>
<dbReference type="SUPFAM" id="SSF57716">
    <property type="entry name" value="Glucocorticoid receptor-like (DNA-binding domain)"/>
    <property type="match status" value="1"/>
</dbReference>
<protein>
    <submittedName>
        <fullName evidence="6">TraR/DksA C4-type zinc finger protein</fullName>
    </submittedName>
</protein>
<proteinExistence type="predicted"/>
<dbReference type="PANTHER" id="PTHR33823:SF4">
    <property type="entry name" value="GENERAL STRESS PROTEIN 16O"/>
    <property type="match status" value="1"/>
</dbReference>
<evidence type="ECO:0000256" key="3">
    <source>
        <dbReference type="ARBA" id="ARBA00022833"/>
    </source>
</evidence>
<name>A0ABZ3H699_9BACT</name>
<evidence type="ECO:0000313" key="7">
    <source>
        <dbReference type="Proteomes" id="UP001447842"/>
    </source>
</evidence>
<reference evidence="6 7" key="1">
    <citation type="submission" date="2024-03" db="EMBL/GenBank/DDBJ databases">
        <title>Sulfurimonas sp. HSL3-1.</title>
        <authorList>
            <person name="Wang S."/>
        </authorList>
    </citation>
    <scope>NUCLEOTIDE SEQUENCE [LARGE SCALE GENOMIC DNA]</scope>
    <source>
        <strain evidence="6 7">HSL3-1</strain>
    </source>
</reference>
<feature type="zinc finger region" description="dksA C4-type" evidence="4">
    <location>
        <begin position="84"/>
        <end position="108"/>
    </location>
</feature>
<evidence type="ECO:0000256" key="2">
    <source>
        <dbReference type="ARBA" id="ARBA00022771"/>
    </source>
</evidence>
<dbReference type="Gene3D" id="1.20.120.910">
    <property type="entry name" value="DksA, coiled-coil domain"/>
    <property type="match status" value="1"/>
</dbReference>
<evidence type="ECO:0000259" key="5">
    <source>
        <dbReference type="Pfam" id="PF01258"/>
    </source>
</evidence>
<dbReference type="Proteomes" id="UP001447842">
    <property type="component" value="Chromosome"/>
</dbReference>
<dbReference type="PROSITE" id="PS51128">
    <property type="entry name" value="ZF_DKSA_2"/>
    <property type="match status" value="1"/>
</dbReference>
<dbReference type="InterPro" id="IPR000962">
    <property type="entry name" value="Znf_DskA_TraR"/>
</dbReference>
<dbReference type="PROSITE" id="PS01102">
    <property type="entry name" value="ZF_DKSA_1"/>
    <property type="match status" value="1"/>
</dbReference>
<sequence>MTTEAKAALRQTLEAAAAKTADEIAQLEPQLEPIAPDCCLGELTRSELMGEQEVAAKAYEAALRRKNRLAYALSRIDAEAFGVCEACDEAIAPARLALMPEATLCVACANERGE</sequence>
<organism evidence="6 7">
    <name type="scientific">Sulfurimonas diazotrophicus</name>
    <dbReference type="NCBI Taxonomy" id="3131939"/>
    <lineage>
        <taxon>Bacteria</taxon>
        <taxon>Pseudomonadati</taxon>
        <taxon>Campylobacterota</taxon>
        <taxon>Epsilonproteobacteria</taxon>
        <taxon>Campylobacterales</taxon>
        <taxon>Sulfurimonadaceae</taxon>
        <taxon>Sulfurimonas</taxon>
    </lineage>
</organism>
<dbReference type="RefSeq" id="WP_345969164.1">
    <property type="nucleotide sequence ID" value="NZ_CP147920.1"/>
</dbReference>
<keyword evidence="2" id="KW-0863">Zinc-finger</keyword>
<keyword evidence="1" id="KW-0479">Metal-binding</keyword>
<gene>
    <name evidence="6" type="ORF">WCY31_07275</name>
</gene>
<evidence type="ECO:0000256" key="1">
    <source>
        <dbReference type="ARBA" id="ARBA00022723"/>
    </source>
</evidence>